<dbReference type="Proteomes" id="UP000032142">
    <property type="component" value="Unassembled WGS sequence"/>
</dbReference>
<reference evidence="2" key="1">
    <citation type="submission" date="2014-09" db="EMBL/GenBank/DDBJ databases">
        <authorList>
            <person name="Mudge J."/>
            <person name="Ramaraj T."/>
            <person name="Lindquist I.E."/>
            <person name="Bharti A.K."/>
            <person name="Sundararajan A."/>
            <person name="Cameron C.T."/>
            <person name="Woodward J.E."/>
            <person name="May G.D."/>
            <person name="Brubaker C."/>
            <person name="Broadhvest J."/>
            <person name="Wilkins T.A."/>
        </authorList>
    </citation>
    <scope>NUCLEOTIDE SEQUENCE</scope>
    <source>
        <strain evidence="2">cv. AKA8401</strain>
    </source>
</reference>
<protein>
    <submittedName>
        <fullName evidence="1">Uncharacterized protein</fullName>
    </submittedName>
</protein>
<accession>A0A0B0MY29</accession>
<gene>
    <name evidence="1" type="ORF">F383_28685</name>
</gene>
<organism evidence="1 2">
    <name type="scientific">Gossypium arboreum</name>
    <name type="common">Tree cotton</name>
    <name type="synonym">Gossypium nanking</name>
    <dbReference type="NCBI Taxonomy" id="29729"/>
    <lineage>
        <taxon>Eukaryota</taxon>
        <taxon>Viridiplantae</taxon>
        <taxon>Streptophyta</taxon>
        <taxon>Embryophyta</taxon>
        <taxon>Tracheophyta</taxon>
        <taxon>Spermatophyta</taxon>
        <taxon>Magnoliopsida</taxon>
        <taxon>eudicotyledons</taxon>
        <taxon>Gunneridae</taxon>
        <taxon>Pentapetalae</taxon>
        <taxon>rosids</taxon>
        <taxon>malvids</taxon>
        <taxon>Malvales</taxon>
        <taxon>Malvaceae</taxon>
        <taxon>Malvoideae</taxon>
        <taxon>Gossypium</taxon>
    </lineage>
</organism>
<dbReference type="AlphaFoldDB" id="A0A0B0MY29"/>
<dbReference type="EMBL" id="JRRC01410870">
    <property type="protein sequence ID" value="KHG04399.1"/>
    <property type="molecule type" value="Genomic_DNA"/>
</dbReference>
<keyword evidence="2" id="KW-1185">Reference proteome</keyword>
<comment type="caution">
    <text evidence="1">The sequence shown here is derived from an EMBL/GenBank/DDBJ whole genome shotgun (WGS) entry which is preliminary data.</text>
</comment>
<evidence type="ECO:0000313" key="1">
    <source>
        <dbReference type="EMBL" id="KHG04399.1"/>
    </source>
</evidence>
<proteinExistence type="predicted"/>
<sequence length="29" mass="3532">MWKKPIFRVSEHSKVYKYILEEGLRGHAE</sequence>
<evidence type="ECO:0000313" key="2">
    <source>
        <dbReference type="Proteomes" id="UP000032142"/>
    </source>
</evidence>
<name>A0A0B0MY29_GOSAR</name>